<name>Q8MPC4_TAESO</name>
<accession>Q8MPC4</accession>
<dbReference type="AlphaFoldDB" id="Q8MPC4"/>
<evidence type="ECO:0000313" key="1">
    <source>
        <dbReference type="EMBL" id="CAD21553.1"/>
    </source>
</evidence>
<proteinExistence type="evidence at transcript level"/>
<reference evidence="1" key="1">
    <citation type="journal article" date="2002" name="Mol. Biochem. Parasitol.">
        <title>Characterization of a spliced leader gene and of trans-spliced mRNAs from Taenia solium.</title>
        <authorList>
            <person name="Brehm K."/>
            <person name="Hubert K."/>
            <person name="Sciutto E."/>
            <person name="Garate T."/>
            <person name="Frosch M."/>
        </authorList>
    </citation>
    <scope>NUCLEOTIDE SEQUENCE</scope>
</reference>
<dbReference type="EMBL" id="AJ428485">
    <property type="protein sequence ID" value="CAD21553.1"/>
    <property type="molecule type" value="mRNA"/>
</dbReference>
<organism evidence="1">
    <name type="scientific">Taenia solium</name>
    <name type="common">Pork tapeworm</name>
    <dbReference type="NCBI Taxonomy" id="6204"/>
    <lineage>
        <taxon>Eukaryota</taxon>
        <taxon>Metazoa</taxon>
        <taxon>Spiralia</taxon>
        <taxon>Lophotrochozoa</taxon>
        <taxon>Platyhelminthes</taxon>
        <taxon>Cestoda</taxon>
        <taxon>Eucestoda</taxon>
        <taxon>Cyclophyllidea</taxon>
        <taxon>Taeniidae</taxon>
        <taxon>Taenia</taxon>
    </lineage>
</organism>
<protein>
    <submittedName>
        <fullName evidence="1">Uncharacterized protein</fullName>
    </submittedName>
</protein>
<sequence length="90" mass="10581">MEATTTSGQSVDTLCDSKEFQEKLKEVWDRREELRCAVKQNNAVQNFTRSYGSSRRKNLMPRSGGWWSLQTVGQRDAQKSLQLSRRQWFH</sequence>